<dbReference type="KEGG" id="ssck:SPSK_08188"/>
<reference evidence="1 2" key="2">
    <citation type="journal article" date="2015" name="Eukaryot. Cell">
        <title>Asexual propagation of a virulent clone complex in a human and feline outbreak of sporotrichosis.</title>
        <authorList>
            <person name="Teixeira Mde M."/>
            <person name="Rodrigues A.M."/>
            <person name="Tsui C.K."/>
            <person name="de Almeida L.G."/>
            <person name="Van Diepeningen A.D."/>
            <person name="van den Ende B.G."/>
            <person name="Fernandes G.F."/>
            <person name="Kano R."/>
            <person name="Hamelin R.C."/>
            <person name="Lopes-Bezerra L.M."/>
            <person name="Vasconcelos A.T."/>
            <person name="de Hoog S."/>
            <person name="de Camargo Z.P."/>
            <person name="Felipe M.S."/>
        </authorList>
    </citation>
    <scope>NUCLEOTIDE SEQUENCE [LARGE SCALE GENOMIC DNA]</scope>
    <source>
        <strain evidence="1 2">1099-18</strain>
    </source>
</reference>
<dbReference type="EMBL" id="AXCR01000004">
    <property type="protein sequence ID" value="KJR88441.1"/>
    <property type="molecule type" value="Genomic_DNA"/>
</dbReference>
<comment type="caution">
    <text evidence="1">The sequence shown here is derived from an EMBL/GenBank/DDBJ whole genome shotgun (WGS) entry which is preliminary data.</text>
</comment>
<sequence length="93" mass="10507">MEVVIGFDQVANTQDDGQARRPSTKIATALNQKPGWSWREDGRRDRWGLKGHDELHGMEWNGTSAYGLIVAARSIHCQRLARAQQQLCCTVRT</sequence>
<dbReference type="AlphaFoldDB" id="A0A0F2MJU6"/>
<dbReference type="GeneID" id="27670103"/>
<protein>
    <submittedName>
        <fullName evidence="1">Uncharacterized protein</fullName>
    </submittedName>
</protein>
<gene>
    <name evidence="1" type="ORF">SPSK_08188</name>
</gene>
<dbReference type="Proteomes" id="UP000033710">
    <property type="component" value="Unassembled WGS sequence"/>
</dbReference>
<proteinExistence type="predicted"/>
<name>A0A0F2MJU6_SPOSC</name>
<organism evidence="1 2">
    <name type="scientific">Sporothrix schenckii 1099-18</name>
    <dbReference type="NCBI Taxonomy" id="1397361"/>
    <lineage>
        <taxon>Eukaryota</taxon>
        <taxon>Fungi</taxon>
        <taxon>Dikarya</taxon>
        <taxon>Ascomycota</taxon>
        <taxon>Pezizomycotina</taxon>
        <taxon>Sordariomycetes</taxon>
        <taxon>Sordariomycetidae</taxon>
        <taxon>Ophiostomatales</taxon>
        <taxon>Ophiostomataceae</taxon>
        <taxon>Sporothrix</taxon>
    </lineage>
</organism>
<evidence type="ECO:0000313" key="2">
    <source>
        <dbReference type="Proteomes" id="UP000033710"/>
    </source>
</evidence>
<dbReference type="VEuPathDB" id="FungiDB:SPSK_08188"/>
<dbReference type="RefSeq" id="XP_016591117.1">
    <property type="nucleotide sequence ID" value="XM_016734826.1"/>
</dbReference>
<evidence type="ECO:0000313" key="1">
    <source>
        <dbReference type="EMBL" id="KJR88441.1"/>
    </source>
</evidence>
<reference evidence="1 2" key="1">
    <citation type="journal article" date="2014" name="BMC Genomics">
        <title>Comparative genomics of the major fungal agents of human and animal Sporotrichosis: Sporothrix schenckii and Sporothrix brasiliensis.</title>
        <authorList>
            <person name="Teixeira M.M."/>
            <person name="de Almeida L.G."/>
            <person name="Kubitschek-Barreira P."/>
            <person name="Alves F.L."/>
            <person name="Kioshima E.S."/>
            <person name="Abadio A.K."/>
            <person name="Fernandes L."/>
            <person name="Derengowski L.S."/>
            <person name="Ferreira K.S."/>
            <person name="Souza R.C."/>
            <person name="Ruiz J.C."/>
            <person name="de Andrade N.C."/>
            <person name="Paes H.C."/>
            <person name="Nicola A.M."/>
            <person name="Albuquerque P."/>
            <person name="Gerber A.L."/>
            <person name="Martins V.P."/>
            <person name="Peconick L.D."/>
            <person name="Neto A.V."/>
            <person name="Chaucanez C.B."/>
            <person name="Silva P.A."/>
            <person name="Cunha O.L."/>
            <person name="de Oliveira F.F."/>
            <person name="dos Santos T.C."/>
            <person name="Barros A.L."/>
            <person name="Soares M.A."/>
            <person name="de Oliveira L.M."/>
            <person name="Marini M.M."/>
            <person name="Villalobos-Duno H."/>
            <person name="Cunha M.M."/>
            <person name="de Hoog S."/>
            <person name="da Silveira J.F."/>
            <person name="Henrissat B."/>
            <person name="Nino-Vega G.A."/>
            <person name="Cisalpino P.S."/>
            <person name="Mora-Montes H.M."/>
            <person name="Almeida S.R."/>
            <person name="Stajich J.E."/>
            <person name="Lopes-Bezerra L.M."/>
            <person name="Vasconcelos A.T."/>
            <person name="Felipe M.S."/>
        </authorList>
    </citation>
    <scope>NUCLEOTIDE SEQUENCE [LARGE SCALE GENOMIC DNA]</scope>
    <source>
        <strain evidence="1 2">1099-18</strain>
    </source>
</reference>
<accession>A0A0F2MJU6</accession>